<proteinExistence type="predicted"/>
<comment type="caution">
    <text evidence="2">The sequence shown here is derived from an EMBL/GenBank/DDBJ whole genome shotgun (WGS) entry which is preliminary data.</text>
</comment>
<evidence type="ECO:0000313" key="3">
    <source>
        <dbReference type="Proteomes" id="UP001157017"/>
    </source>
</evidence>
<evidence type="ECO:0000313" key="2">
    <source>
        <dbReference type="EMBL" id="GMA84859.1"/>
    </source>
</evidence>
<dbReference type="Proteomes" id="UP001157017">
    <property type="component" value="Unassembled WGS sequence"/>
</dbReference>
<feature type="region of interest" description="Disordered" evidence="1">
    <location>
        <begin position="57"/>
        <end position="85"/>
    </location>
</feature>
<accession>A0ABQ6JCD6</accession>
<keyword evidence="3" id="KW-1185">Reference proteome</keyword>
<reference evidence="3" key="1">
    <citation type="journal article" date="2019" name="Int. J. Syst. Evol. Microbiol.">
        <title>The Global Catalogue of Microorganisms (GCM) 10K type strain sequencing project: providing services to taxonomists for standard genome sequencing and annotation.</title>
        <authorList>
            <consortium name="The Broad Institute Genomics Platform"/>
            <consortium name="The Broad Institute Genome Sequencing Center for Infectious Disease"/>
            <person name="Wu L."/>
            <person name="Ma J."/>
        </authorList>
    </citation>
    <scope>NUCLEOTIDE SEQUENCE [LARGE SCALE GENOMIC DNA]</scope>
    <source>
        <strain evidence="3">NBRC 108730</strain>
    </source>
</reference>
<sequence length="85" mass="8378">MRSGTAAWSTAPGCCAGQVPAVSRARAATSSTLSRYPTPRPPGSRRIAVTVVVAVPDGSGASAAPTTARAPSRTDAASAPATVTR</sequence>
<organism evidence="2 3">
    <name type="scientific">Angustibacter aerolatus</name>
    <dbReference type="NCBI Taxonomy" id="1162965"/>
    <lineage>
        <taxon>Bacteria</taxon>
        <taxon>Bacillati</taxon>
        <taxon>Actinomycetota</taxon>
        <taxon>Actinomycetes</taxon>
        <taxon>Kineosporiales</taxon>
        <taxon>Kineosporiaceae</taxon>
    </lineage>
</organism>
<dbReference type="EMBL" id="BSUZ01000001">
    <property type="protein sequence ID" value="GMA84859.1"/>
    <property type="molecule type" value="Genomic_DNA"/>
</dbReference>
<gene>
    <name evidence="2" type="ORF">GCM10025868_01090</name>
</gene>
<evidence type="ECO:0000256" key="1">
    <source>
        <dbReference type="SAM" id="MobiDB-lite"/>
    </source>
</evidence>
<protein>
    <submittedName>
        <fullName evidence="2">Uncharacterized protein</fullName>
    </submittedName>
</protein>
<name>A0ABQ6JCD6_9ACTN</name>